<accession>T1AAW1</accession>
<gene>
    <name evidence="1" type="ORF">B1A_17263</name>
</gene>
<reference evidence="1" key="2">
    <citation type="journal article" date="2014" name="ISME J.">
        <title>Microbial stratification in low pH oxic and suboxic macroscopic growths along an acid mine drainage.</title>
        <authorList>
            <person name="Mendez-Garcia C."/>
            <person name="Mesa V."/>
            <person name="Sprenger R.R."/>
            <person name="Richter M."/>
            <person name="Diez M.S."/>
            <person name="Solano J."/>
            <person name="Bargiela R."/>
            <person name="Golyshina O.V."/>
            <person name="Manteca A."/>
            <person name="Ramos J.L."/>
            <person name="Gallego J.R."/>
            <person name="Llorente I."/>
            <person name="Martins Dos Santos V.A."/>
            <person name="Jensen O.N."/>
            <person name="Pelaez A.I."/>
            <person name="Sanchez J."/>
            <person name="Ferrer M."/>
        </authorList>
    </citation>
    <scope>NUCLEOTIDE SEQUENCE</scope>
</reference>
<dbReference type="AlphaFoldDB" id="T1AAW1"/>
<evidence type="ECO:0000313" key="1">
    <source>
        <dbReference type="EMBL" id="EQD38029.1"/>
    </source>
</evidence>
<dbReference type="EMBL" id="AUZX01012698">
    <property type="protein sequence ID" value="EQD38029.1"/>
    <property type="molecule type" value="Genomic_DNA"/>
</dbReference>
<organism evidence="1">
    <name type="scientific">mine drainage metagenome</name>
    <dbReference type="NCBI Taxonomy" id="410659"/>
    <lineage>
        <taxon>unclassified sequences</taxon>
        <taxon>metagenomes</taxon>
        <taxon>ecological metagenomes</taxon>
    </lineage>
</organism>
<feature type="non-terminal residue" evidence="1">
    <location>
        <position position="1"/>
    </location>
</feature>
<protein>
    <recommendedName>
        <fullName evidence="2">Thioredoxin domain-containing protein</fullName>
    </recommendedName>
</protein>
<name>T1AAW1_9ZZZZ</name>
<proteinExistence type="predicted"/>
<sequence>NGNGVVVRAFLRLGTLMADPDLLGSAERTLLLFSGAFNDRPEGYDTLLGGLSDWLSGVPSVILKGEDAGRWQRAISRAGLSCWSVILPEDLSGAPLPEPLVKPWPSSGGTRAYICGTFGCLPPVDGGPEALVDALTRVKASGGPSGRMADA</sequence>
<evidence type="ECO:0008006" key="2">
    <source>
        <dbReference type="Google" id="ProtNLM"/>
    </source>
</evidence>
<comment type="caution">
    <text evidence="1">The sequence shown here is derived from an EMBL/GenBank/DDBJ whole genome shotgun (WGS) entry which is preliminary data.</text>
</comment>
<reference evidence="1" key="1">
    <citation type="submission" date="2013-08" db="EMBL/GenBank/DDBJ databases">
        <authorList>
            <person name="Mendez C."/>
            <person name="Richter M."/>
            <person name="Ferrer M."/>
            <person name="Sanchez J."/>
        </authorList>
    </citation>
    <scope>NUCLEOTIDE SEQUENCE</scope>
</reference>